<comment type="caution">
    <text evidence="1">The sequence shown here is derived from an EMBL/GenBank/DDBJ whole genome shotgun (WGS) entry which is preliminary data.</text>
</comment>
<evidence type="ECO:0000313" key="1">
    <source>
        <dbReference type="EMBL" id="KAK3761029.1"/>
    </source>
</evidence>
<accession>A0AAE0Z167</accession>
<name>A0AAE0Z167_9GAST</name>
<reference evidence="1" key="1">
    <citation type="journal article" date="2023" name="G3 (Bethesda)">
        <title>A reference genome for the long-term kleptoplast-retaining sea slug Elysia crispata morphotype clarki.</title>
        <authorList>
            <person name="Eastman K.E."/>
            <person name="Pendleton A.L."/>
            <person name="Shaikh M.A."/>
            <person name="Suttiyut T."/>
            <person name="Ogas R."/>
            <person name="Tomko P."/>
            <person name="Gavelis G."/>
            <person name="Widhalm J.R."/>
            <person name="Wisecaver J.H."/>
        </authorList>
    </citation>
    <scope>NUCLEOTIDE SEQUENCE</scope>
    <source>
        <strain evidence="1">ECLA1</strain>
    </source>
</reference>
<dbReference type="EMBL" id="JAWDGP010004927">
    <property type="protein sequence ID" value="KAK3761029.1"/>
    <property type="molecule type" value="Genomic_DNA"/>
</dbReference>
<gene>
    <name evidence="1" type="ORF">RRG08_022435</name>
</gene>
<evidence type="ECO:0000313" key="2">
    <source>
        <dbReference type="Proteomes" id="UP001283361"/>
    </source>
</evidence>
<keyword evidence="2" id="KW-1185">Reference proteome</keyword>
<protein>
    <submittedName>
        <fullName evidence="1">Uncharacterized protein</fullName>
    </submittedName>
</protein>
<dbReference type="Proteomes" id="UP001283361">
    <property type="component" value="Unassembled WGS sequence"/>
</dbReference>
<organism evidence="1 2">
    <name type="scientific">Elysia crispata</name>
    <name type="common">lettuce slug</name>
    <dbReference type="NCBI Taxonomy" id="231223"/>
    <lineage>
        <taxon>Eukaryota</taxon>
        <taxon>Metazoa</taxon>
        <taxon>Spiralia</taxon>
        <taxon>Lophotrochozoa</taxon>
        <taxon>Mollusca</taxon>
        <taxon>Gastropoda</taxon>
        <taxon>Heterobranchia</taxon>
        <taxon>Euthyneura</taxon>
        <taxon>Panpulmonata</taxon>
        <taxon>Sacoglossa</taxon>
        <taxon>Placobranchoidea</taxon>
        <taxon>Plakobranchidae</taxon>
        <taxon>Elysia</taxon>
    </lineage>
</organism>
<dbReference type="AlphaFoldDB" id="A0AAE0Z167"/>
<proteinExistence type="predicted"/>
<sequence>MRERYTAVRRASKDVMLHGARTVYCSTASVQRCHAPWCANGILQYGERPKMPCSMVRERYTAVRRGSKDAMLHDARTVYCSTESVQRCHAPWCANGILQYGERPKMPCSMMRERYTAVWRACKDAMLHDARTVYCSTESVQSAMLHGARTVYCSTERVQRCHAPWCANGILQYGERPKMQCSMMRERYTAVRRASKDAMLHGARTVYCSTESVQRCHAPWCANGILQYGERPKMSCSMVRERYTAVRRASKDA</sequence>